<proteinExistence type="predicted"/>
<keyword evidence="2" id="KW-1185">Reference proteome</keyword>
<name>A0ABV9HWR8_9FLAO</name>
<organism evidence="1 2">
    <name type="scientific">Dokdonia ponticola</name>
    <dbReference type="NCBI Taxonomy" id="2041041"/>
    <lineage>
        <taxon>Bacteria</taxon>
        <taxon>Pseudomonadati</taxon>
        <taxon>Bacteroidota</taxon>
        <taxon>Flavobacteriia</taxon>
        <taxon>Flavobacteriales</taxon>
        <taxon>Flavobacteriaceae</taxon>
        <taxon>Dokdonia</taxon>
    </lineage>
</organism>
<protein>
    <submittedName>
        <fullName evidence="1">Uncharacterized protein</fullName>
    </submittedName>
</protein>
<dbReference type="Proteomes" id="UP001596043">
    <property type="component" value="Unassembled WGS sequence"/>
</dbReference>
<reference evidence="2" key="1">
    <citation type="journal article" date="2019" name="Int. J. Syst. Evol. Microbiol.">
        <title>The Global Catalogue of Microorganisms (GCM) 10K type strain sequencing project: providing services to taxonomists for standard genome sequencing and annotation.</title>
        <authorList>
            <consortium name="The Broad Institute Genomics Platform"/>
            <consortium name="The Broad Institute Genome Sequencing Center for Infectious Disease"/>
            <person name="Wu L."/>
            <person name="Ma J."/>
        </authorList>
    </citation>
    <scope>NUCLEOTIDE SEQUENCE [LARGE SCALE GENOMIC DNA]</scope>
    <source>
        <strain evidence="2">YJ-61-S</strain>
    </source>
</reference>
<evidence type="ECO:0000313" key="2">
    <source>
        <dbReference type="Proteomes" id="UP001596043"/>
    </source>
</evidence>
<sequence>MNRKKEHIDKRVITLRHSDSALTSKRVSIIISSPKDSVKLARAVRAIRNTGKTSFKLSAETEKKIELATKKLENA</sequence>
<accession>A0ABV9HWR8</accession>
<dbReference type="RefSeq" id="WP_379978396.1">
    <property type="nucleotide sequence ID" value="NZ_JBHSFV010000005.1"/>
</dbReference>
<dbReference type="EMBL" id="JBHSFV010000005">
    <property type="protein sequence ID" value="MFC4634170.1"/>
    <property type="molecule type" value="Genomic_DNA"/>
</dbReference>
<evidence type="ECO:0000313" key="1">
    <source>
        <dbReference type="EMBL" id="MFC4634170.1"/>
    </source>
</evidence>
<comment type="caution">
    <text evidence="1">The sequence shown here is derived from an EMBL/GenBank/DDBJ whole genome shotgun (WGS) entry which is preliminary data.</text>
</comment>
<gene>
    <name evidence="1" type="ORF">ACFO3O_09650</name>
</gene>